<protein>
    <recommendedName>
        <fullName evidence="1">Ribonuclease H1 N-terminal domain-containing protein</fullName>
    </recommendedName>
</protein>
<dbReference type="Pfam" id="PF01693">
    <property type="entry name" value="Cauli_VI"/>
    <property type="match status" value="1"/>
</dbReference>
<dbReference type="InterPro" id="IPR009027">
    <property type="entry name" value="Ribosomal_bL9/RNase_H1_N"/>
</dbReference>
<dbReference type="InterPro" id="IPR011320">
    <property type="entry name" value="RNase_H1_N"/>
</dbReference>
<feature type="domain" description="Ribonuclease H1 N-terminal" evidence="1">
    <location>
        <begin position="15"/>
        <end position="50"/>
    </location>
</feature>
<proteinExistence type="predicted"/>
<dbReference type="SUPFAM" id="SSF55658">
    <property type="entry name" value="L9 N-domain-like"/>
    <property type="match status" value="1"/>
</dbReference>
<dbReference type="EMBL" id="MHJG01000003">
    <property type="protein sequence ID" value="OGY64462.1"/>
    <property type="molecule type" value="Genomic_DNA"/>
</dbReference>
<comment type="caution">
    <text evidence="2">The sequence shown here is derived from an EMBL/GenBank/DDBJ whole genome shotgun (WGS) entry which is preliminary data.</text>
</comment>
<evidence type="ECO:0000313" key="2">
    <source>
        <dbReference type="EMBL" id="OGY64462.1"/>
    </source>
</evidence>
<dbReference type="Gene3D" id="3.30.420.10">
    <property type="entry name" value="Ribonuclease H-like superfamily/Ribonuclease H"/>
    <property type="match status" value="1"/>
</dbReference>
<dbReference type="Gene3D" id="3.40.970.10">
    <property type="entry name" value="Ribonuclease H1, N-terminal domain"/>
    <property type="match status" value="1"/>
</dbReference>
<evidence type="ECO:0000259" key="1">
    <source>
        <dbReference type="Pfam" id="PF01693"/>
    </source>
</evidence>
<sequence length="205" mass="23275">MGKHRHYAYFLPKNNQDGVCDSWEECAKKVIGVTGARYRGFSDIKSAEYWLKQGAVYQESRQREKPNLLPGIYFDAGTGRGQGVEISVTNEKGENLLNKVMPRKKINRHEKHLILKPVTNNYGELLALSYALKLAVKTGIKRIFGDSRLIIDYWSQGKIRRAQVESATVRLAENTRKLRISFEKSGGKVEYVSGDDNPADLGFHR</sequence>
<dbReference type="InterPro" id="IPR036397">
    <property type="entry name" value="RNaseH_sf"/>
</dbReference>
<name>A0A1G1ZIR1_9BACT</name>
<dbReference type="AlphaFoldDB" id="A0A1G1ZIR1"/>
<dbReference type="STRING" id="1798404.A3B92_02480"/>
<dbReference type="GO" id="GO:0003676">
    <property type="term" value="F:nucleic acid binding"/>
    <property type="evidence" value="ECO:0007669"/>
    <property type="project" value="InterPro"/>
</dbReference>
<dbReference type="InterPro" id="IPR037056">
    <property type="entry name" value="RNase_H1_N_sf"/>
</dbReference>
<dbReference type="SUPFAM" id="SSF53098">
    <property type="entry name" value="Ribonuclease H-like"/>
    <property type="match status" value="1"/>
</dbReference>
<reference evidence="2 3" key="1">
    <citation type="journal article" date="2016" name="Nat. Commun.">
        <title>Thousands of microbial genomes shed light on interconnected biogeochemical processes in an aquifer system.</title>
        <authorList>
            <person name="Anantharaman K."/>
            <person name="Brown C.T."/>
            <person name="Hug L.A."/>
            <person name="Sharon I."/>
            <person name="Castelle C.J."/>
            <person name="Probst A.J."/>
            <person name="Thomas B.C."/>
            <person name="Singh A."/>
            <person name="Wilkins M.J."/>
            <person name="Karaoz U."/>
            <person name="Brodie E.L."/>
            <person name="Williams K.H."/>
            <person name="Hubbard S.S."/>
            <person name="Banfield J.F."/>
        </authorList>
    </citation>
    <scope>NUCLEOTIDE SEQUENCE [LARGE SCALE GENOMIC DNA]</scope>
</reference>
<gene>
    <name evidence="2" type="ORF">A3B92_02480</name>
</gene>
<accession>A0A1G1ZIR1</accession>
<organism evidence="2 3">
    <name type="scientific">Candidatus Harrisonbacteria bacterium RIFCSPHIGHO2_02_FULL_42_16</name>
    <dbReference type="NCBI Taxonomy" id="1798404"/>
    <lineage>
        <taxon>Bacteria</taxon>
        <taxon>Candidatus Harrisoniibacteriota</taxon>
    </lineage>
</organism>
<evidence type="ECO:0000313" key="3">
    <source>
        <dbReference type="Proteomes" id="UP000177960"/>
    </source>
</evidence>
<dbReference type="InterPro" id="IPR012337">
    <property type="entry name" value="RNaseH-like_sf"/>
</dbReference>
<dbReference type="Proteomes" id="UP000177960">
    <property type="component" value="Unassembled WGS sequence"/>
</dbReference>